<comment type="similarity">
    <text evidence="6">Belongs to the metallo-dependent hydrolases superfamily. DHOase family. Class II DHOase subfamily.</text>
</comment>
<feature type="binding site" description="via carbamate group" evidence="6">
    <location>
        <position position="96"/>
    </location>
    <ligand>
        <name>Zn(2+)</name>
        <dbReference type="ChEBI" id="CHEBI:29105"/>
        <label>1</label>
    </ligand>
</feature>
<keyword evidence="3 6" id="KW-0378">Hydrolase</keyword>
<dbReference type="eggNOG" id="COG0418">
    <property type="taxonomic scope" value="Bacteria"/>
</dbReference>
<dbReference type="HAMAP" id="MF_00219">
    <property type="entry name" value="PyrC_classII"/>
    <property type="match status" value="1"/>
</dbReference>
<keyword evidence="2 6" id="KW-0479">Metal-binding</keyword>
<feature type="binding site" evidence="6">
    <location>
        <position position="168"/>
    </location>
    <ligand>
        <name>Zn(2+)</name>
        <dbReference type="ChEBI" id="CHEBI:29105"/>
        <label>2</label>
    </ligand>
</feature>
<dbReference type="InterPro" id="IPR004721">
    <property type="entry name" value="DHOdimr"/>
</dbReference>
<comment type="catalytic activity">
    <reaction evidence="6">
        <text>(S)-dihydroorotate + H2O = N-carbamoyl-L-aspartate + H(+)</text>
        <dbReference type="Rhea" id="RHEA:24296"/>
        <dbReference type="ChEBI" id="CHEBI:15377"/>
        <dbReference type="ChEBI" id="CHEBI:15378"/>
        <dbReference type="ChEBI" id="CHEBI:30864"/>
        <dbReference type="ChEBI" id="CHEBI:32814"/>
        <dbReference type="EC" id="3.5.2.3"/>
    </reaction>
</comment>
<feature type="active site" evidence="6">
    <location>
        <position position="241"/>
    </location>
</feature>
<feature type="binding site" evidence="6">
    <location>
        <position position="241"/>
    </location>
    <ligand>
        <name>Zn(2+)</name>
        <dbReference type="ChEBI" id="CHEBI:29105"/>
        <label>1</label>
    </ligand>
</feature>
<dbReference type="GO" id="GO:0004151">
    <property type="term" value="F:dihydroorotase activity"/>
    <property type="evidence" value="ECO:0007669"/>
    <property type="project" value="UniProtKB-UniRule"/>
</dbReference>
<feature type="binding site" evidence="6">
    <location>
        <position position="39"/>
    </location>
    <ligand>
        <name>substrate</name>
    </ligand>
</feature>
<keyword evidence="9" id="KW-1185">Reference proteome</keyword>
<dbReference type="AlphaFoldDB" id="V5WDA5"/>
<dbReference type="GO" id="GO:0044205">
    <property type="term" value="P:'de novo' UMP biosynthetic process"/>
    <property type="evidence" value="ECO:0007669"/>
    <property type="project" value="UniProtKB-UniRule"/>
</dbReference>
<comment type="pathway">
    <text evidence="6">Pyrimidine metabolism; UMP biosynthesis via de novo pathway; (S)-dihydroorotate from bicarbonate: step 3/3.</text>
</comment>
<feature type="binding site" evidence="6">
    <location>
        <position position="133"/>
    </location>
    <ligand>
        <name>Zn(2+)</name>
        <dbReference type="ChEBI" id="CHEBI:29105"/>
        <label>2</label>
    </ligand>
</feature>
<dbReference type="STRING" id="1307761.L21SP2_0078"/>
<dbReference type="OrthoDB" id="9808095at2"/>
<keyword evidence="4 6" id="KW-0862">Zinc</keyword>
<dbReference type="PANTHER" id="PTHR43137">
    <property type="entry name" value="DIHYDROOROTASE"/>
    <property type="match status" value="1"/>
</dbReference>
<evidence type="ECO:0000313" key="8">
    <source>
        <dbReference type="EMBL" id="AHC13524.1"/>
    </source>
</evidence>
<evidence type="ECO:0000256" key="7">
    <source>
        <dbReference type="NCBIfam" id="TIGR00856"/>
    </source>
</evidence>
<dbReference type="Gene3D" id="3.20.20.140">
    <property type="entry name" value="Metal-dependent hydrolases"/>
    <property type="match status" value="1"/>
</dbReference>
<dbReference type="PIRSF" id="PIRSF001237">
    <property type="entry name" value="DHOdimr"/>
    <property type="match status" value="1"/>
</dbReference>
<dbReference type="PANTHER" id="PTHR43137:SF1">
    <property type="entry name" value="DIHYDROOROTASE"/>
    <property type="match status" value="1"/>
</dbReference>
<feature type="binding site" evidence="6">
    <location>
        <position position="11"/>
    </location>
    <ligand>
        <name>Zn(2+)</name>
        <dbReference type="ChEBI" id="CHEBI:29105"/>
        <label>1</label>
    </ligand>
</feature>
<feature type="binding site" description="via carbamate group" evidence="6">
    <location>
        <position position="96"/>
    </location>
    <ligand>
        <name>Zn(2+)</name>
        <dbReference type="ChEBI" id="CHEBI:29105"/>
        <label>2</label>
    </ligand>
</feature>
<proteinExistence type="inferred from homology"/>
<dbReference type="InterPro" id="IPR032466">
    <property type="entry name" value="Metal_Hydrolase"/>
</dbReference>
<dbReference type="EC" id="3.5.2.3" evidence="6 7"/>
<feature type="binding site" evidence="6">
    <location>
        <position position="133"/>
    </location>
    <ligand>
        <name>substrate</name>
    </ligand>
</feature>
<evidence type="ECO:0000256" key="2">
    <source>
        <dbReference type="ARBA" id="ARBA00022723"/>
    </source>
</evidence>
<dbReference type="KEGG" id="slr:L21SP2_0078"/>
<sequence length="338" mass="37871">MIRIRKPDDFHIHLRQGPNLPAYLADAAGSFARALIMPNTLPPVNNPARLREYQQEISRAGEDLPDFQPLYTFKISGDITGEELEEMFRRGVTAGKYYPLGATTNAEDGVADHRNIFPVLDEMQNRDLVLCIHGEKPDSFVLDREKDFLPVLRDIRSNFPRLRIVLEHISTEAGIQAVQELGDRTAGTLTVHHLMRNLDHLLGGMLNPHLFCKPVLKTPGDQKALVDAAFSGSHRFFLGTDSAPHKRGDKECDCGCAGTYTAPVAIPALFQFFLEQGAIDKENTRLFQDFTSAHGADFYGLEKNRGELILENAPWKVPAEYHGVVPFLANSELQWRVL</sequence>
<dbReference type="InterPro" id="IPR002195">
    <property type="entry name" value="Dihydroorotase_CS"/>
</dbReference>
<dbReference type="PATRIC" id="fig|1307761.3.peg.78"/>
<dbReference type="SUPFAM" id="SSF51556">
    <property type="entry name" value="Metallo-dependent hydrolases"/>
    <property type="match status" value="1"/>
</dbReference>
<dbReference type="GO" id="GO:0005737">
    <property type="term" value="C:cytoplasm"/>
    <property type="evidence" value="ECO:0007669"/>
    <property type="project" value="TreeGrafter"/>
</dbReference>
<evidence type="ECO:0000313" key="9">
    <source>
        <dbReference type="Proteomes" id="UP000018680"/>
    </source>
</evidence>
<comment type="function">
    <text evidence="1 6">Catalyzes the reversible cyclization of carbamoyl aspartate to dihydroorotate.</text>
</comment>
<dbReference type="GO" id="GO:0006207">
    <property type="term" value="P:'de novo' pyrimidine nucleobase biosynthetic process"/>
    <property type="evidence" value="ECO:0007669"/>
    <property type="project" value="TreeGrafter"/>
</dbReference>
<dbReference type="PROSITE" id="PS00482">
    <property type="entry name" value="DIHYDROOROTASE_1"/>
    <property type="match status" value="1"/>
</dbReference>
<feature type="binding site" evidence="6">
    <location>
        <position position="245"/>
    </location>
    <ligand>
        <name>substrate</name>
    </ligand>
</feature>
<evidence type="ECO:0000256" key="5">
    <source>
        <dbReference type="ARBA" id="ARBA00022975"/>
    </source>
</evidence>
<comment type="subunit">
    <text evidence="6">Homodimer.</text>
</comment>
<accession>V5WDA5</accession>
<gene>
    <name evidence="6" type="primary">pyrC</name>
    <name evidence="8" type="ORF">L21SP2_0078</name>
</gene>
<feature type="binding site" evidence="6">
    <location>
        <begin position="13"/>
        <end position="15"/>
    </location>
    <ligand>
        <name>substrate</name>
    </ligand>
</feature>
<evidence type="ECO:0000256" key="3">
    <source>
        <dbReference type="ARBA" id="ARBA00022801"/>
    </source>
</evidence>
<dbReference type="RefSeq" id="WP_024266457.1">
    <property type="nucleotide sequence ID" value="NC_023035.1"/>
</dbReference>
<feature type="binding site" evidence="6">
    <location>
        <position position="257"/>
    </location>
    <ligand>
        <name>substrate</name>
    </ligand>
</feature>
<evidence type="ECO:0000256" key="4">
    <source>
        <dbReference type="ARBA" id="ARBA00022833"/>
    </source>
</evidence>
<reference evidence="8 9" key="1">
    <citation type="journal article" date="2015" name="Stand. Genomic Sci.">
        <title>Complete genome sequence and description of Salinispira pacifica gen. nov., sp. nov., a novel spirochaete isolated form a hypersaline microbial mat.</title>
        <authorList>
            <person name="Ben Hania W."/>
            <person name="Joseph M."/>
            <person name="Schumann P."/>
            <person name="Bunk B."/>
            <person name="Fiebig A."/>
            <person name="Sproer C."/>
            <person name="Klenk H.P."/>
            <person name="Fardeau M.L."/>
            <person name="Spring S."/>
        </authorList>
    </citation>
    <scope>NUCLEOTIDE SEQUENCE [LARGE SCALE GENOMIC DNA]</scope>
    <source>
        <strain evidence="8 9">L21-RPul-D2</strain>
    </source>
</reference>
<comment type="caution">
    <text evidence="6">Lacks conserved residue(s) required for the propagation of feature annotation.</text>
</comment>
<evidence type="ECO:0000256" key="1">
    <source>
        <dbReference type="ARBA" id="ARBA00002368"/>
    </source>
</evidence>
<dbReference type="UniPathway" id="UPA00070">
    <property type="reaction ID" value="UER00117"/>
</dbReference>
<dbReference type="Proteomes" id="UP000018680">
    <property type="component" value="Chromosome"/>
</dbReference>
<comment type="cofactor">
    <cofactor evidence="6">
        <name>Zn(2+)</name>
        <dbReference type="ChEBI" id="CHEBI:29105"/>
    </cofactor>
    <text evidence="6">Binds 2 Zn(2+) ions per subunit.</text>
</comment>
<name>V5WDA5_9SPIO</name>
<evidence type="ECO:0000256" key="6">
    <source>
        <dbReference type="HAMAP-Rule" id="MF_00219"/>
    </source>
</evidence>
<keyword evidence="5 6" id="KW-0665">Pyrimidine biosynthesis</keyword>
<feature type="modified residue" description="N6-carboxylysine" evidence="6">
    <location>
        <position position="96"/>
    </location>
</feature>
<dbReference type="HOGENOM" id="CLU_041558_1_0_12"/>
<feature type="binding site" evidence="6">
    <location>
        <position position="13"/>
    </location>
    <ligand>
        <name>Zn(2+)</name>
        <dbReference type="ChEBI" id="CHEBI:29105"/>
        <label>1</label>
    </ligand>
</feature>
<protein>
    <recommendedName>
        <fullName evidence="6 7">Dihydroorotase</fullName>
        <shortName evidence="6">DHOase</shortName>
        <ecNumber evidence="6 7">3.5.2.3</ecNumber>
    </recommendedName>
</protein>
<dbReference type="PROSITE" id="PS00483">
    <property type="entry name" value="DIHYDROOROTASE_2"/>
    <property type="match status" value="1"/>
</dbReference>
<dbReference type="GO" id="GO:0008270">
    <property type="term" value="F:zinc ion binding"/>
    <property type="evidence" value="ECO:0007669"/>
    <property type="project" value="UniProtKB-UniRule"/>
</dbReference>
<dbReference type="NCBIfam" id="TIGR00856">
    <property type="entry name" value="pyrC_dimer"/>
    <property type="match status" value="1"/>
</dbReference>
<organism evidence="8 9">
    <name type="scientific">Salinispira pacifica</name>
    <dbReference type="NCBI Taxonomy" id="1307761"/>
    <lineage>
        <taxon>Bacteria</taxon>
        <taxon>Pseudomonadati</taxon>
        <taxon>Spirochaetota</taxon>
        <taxon>Spirochaetia</taxon>
        <taxon>Spirochaetales</taxon>
        <taxon>Spirochaetaceae</taxon>
        <taxon>Salinispira</taxon>
    </lineage>
</organism>
<dbReference type="EMBL" id="CP006939">
    <property type="protein sequence ID" value="AHC13524.1"/>
    <property type="molecule type" value="Genomic_DNA"/>
</dbReference>